<protein>
    <submittedName>
        <fullName evidence="1">Uncharacterized protein</fullName>
    </submittedName>
</protein>
<evidence type="ECO:0000313" key="2">
    <source>
        <dbReference type="Proteomes" id="UP000053392"/>
    </source>
</evidence>
<keyword evidence="2" id="KW-1185">Reference proteome</keyword>
<accession>A0A0D0TYP4</accession>
<reference evidence="1 2" key="1">
    <citation type="submission" date="2015-01" db="EMBL/GenBank/DDBJ databases">
        <title>The Genome Sequence of Cryptococcus gattii Ram5.</title>
        <authorList>
            <consortium name="The Broad Institute Genomics Platform"/>
            <person name="Cuomo C."/>
            <person name="Litvintseva A."/>
            <person name="Chen Y."/>
            <person name="Heitman J."/>
            <person name="Sun S."/>
            <person name="Springer D."/>
            <person name="Dromer F."/>
            <person name="Young S."/>
            <person name="Zeng Q."/>
            <person name="Gargeya S."/>
            <person name="Abouelleil A."/>
            <person name="Alvarado L."/>
            <person name="Chapman S.B."/>
            <person name="Gainer-Dewar J."/>
            <person name="Goldberg J."/>
            <person name="Griggs A."/>
            <person name="Gujja S."/>
            <person name="Hansen M."/>
            <person name="Howarth C."/>
            <person name="Imamovic A."/>
            <person name="Larimer J."/>
            <person name="Murphy C."/>
            <person name="Naylor J."/>
            <person name="Pearson M."/>
            <person name="Priest M."/>
            <person name="Roberts A."/>
            <person name="Saif S."/>
            <person name="Shea T."/>
            <person name="Sykes S."/>
            <person name="Wortman J."/>
            <person name="Nusbaum C."/>
            <person name="Birren B."/>
        </authorList>
    </citation>
    <scope>NUCLEOTIDE SEQUENCE [LARGE SCALE GENOMIC DNA]</scope>
    <source>
        <strain evidence="1 2">Ram5</strain>
    </source>
</reference>
<evidence type="ECO:0000313" key="1">
    <source>
        <dbReference type="EMBL" id="KIR41053.1"/>
    </source>
</evidence>
<name>A0A0D0TYP4_9TREE</name>
<dbReference type="HOGENOM" id="CLU_3335537_0_0_1"/>
<sequence>MSSTAVALPFIEMSFSLWVQGSDIGLAVNQVLTNPTTP</sequence>
<organism evidence="1 2">
    <name type="scientific">Cryptococcus deuterogattii Ram5</name>
    <dbReference type="NCBI Taxonomy" id="1296110"/>
    <lineage>
        <taxon>Eukaryota</taxon>
        <taxon>Fungi</taxon>
        <taxon>Dikarya</taxon>
        <taxon>Basidiomycota</taxon>
        <taxon>Agaricomycotina</taxon>
        <taxon>Tremellomycetes</taxon>
        <taxon>Tremellales</taxon>
        <taxon>Cryptococcaceae</taxon>
        <taxon>Cryptococcus</taxon>
        <taxon>Cryptococcus gattii species complex</taxon>
    </lineage>
</organism>
<dbReference type="Proteomes" id="UP000053392">
    <property type="component" value="Unassembled WGS sequence"/>
</dbReference>
<dbReference type="EMBL" id="KN847901">
    <property type="protein sequence ID" value="KIR41053.1"/>
    <property type="molecule type" value="Genomic_DNA"/>
</dbReference>
<dbReference type="AlphaFoldDB" id="A0A0D0TYP4"/>
<gene>
    <name evidence="1" type="ORF">I313_03003</name>
</gene>
<proteinExistence type="predicted"/>